<evidence type="ECO:0000256" key="2">
    <source>
        <dbReference type="ARBA" id="ARBA00022490"/>
    </source>
</evidence>
<sequence length="985" mass="110086">MLRTRALYCQPRLHRSDLPESASHHTMSDSKKPTPEKSKYPVNLLDTPFPMRGDLPKREPLWVKQWQDKQLYKKIRAARKGAKKFILHDGPPYANGDLHIGHAVNKILKDMVIKARGLTGLDAVYVPGWDCHGMPIEIQIEKQFGKGLPVQEVQEKARAYATGQIARQKADFERLGVLGDWADPYLTMNFRNEADEVRALGKILEKGYVFRGLKPVNWCFDCGSALAEAEVEYADRTDLSIDVGFPFADIDALASAFHVGADVLKAKPGWIVIWTTTPWTIPSNQALNLHPEIEYALVDTPRGLLIVAKERVEACLQSWKLEGTVLATCEGAALSGVRFHHPLAKMDAGYDRTSPVYLGDYVTIDTGTGIVHSAPAYGVEDFQSCKSHGMPDSEIINPVMGNGVYASTLPLFGGQMIWDANPKIVEVLRESGNLFDAHKHPHSYMHCWRHKTPIIYRATSQWFAGMDVQPNDGNATLRETALAGIDATAFYPSWGKQRLHNMIANRPDWTLSRQRQWGVPMAFFVHKETGALHPRTPELLEQVAQRIEKSGIEAWQTLDPRELLGDEADMYEKNRDTLDVWFDSGTTHWHVIRGSHAADLYDASADLPDGRLADLYLEGSDQHRGWFHSSLLTASMLYGKPPYKGLLTHGFTVDGEGRKMSKSIGNTIAPQEIANKMGAEIIRLWVASTDYSGELAISDEILKRVVEGYRRIRNTLRFLLANLTDYDHAKHALPTEQWLEIDRYAVAMTDALQKEVLSHYDVYEFHPVVAKLQTFCSEDLGGFYLDVLKDRLYTTAPDSVARRSAQNALYHVTQAMLHWMAPFLSFTAEEAWQVFAHGTEHTDTIFTSTYYNAPVPQGASALLEKWAAIRNVRGEVTRQLEALRIDGKIGSSLQAEVTVSAGESVHDALASLGDDLRFVLITSAAKLERAPEGGDLLITVVPSTHAKCERCWHYRADVGHDAAHPTLCKRCTDNLFGAGEQRSAA</sequence>
<feature type="binding site" evidence="12">
    <location>
        <position position="971"/>
    </location>
    <ligand>
        <name>Zn(2+)</name>
        <dbReference type="ChEBI" id="CHEBI:29105"/>
    </ligand>
</feature>
<dbReference type="EMBL" id="CATYWO010000001">
    <property type="protein sequence ID" value="CAJ0775048.1"/>
    <property type="molecule type" value="Genomic_DNA"/>
</dbReference>
<feature type="binding site" evidence="12">
    <location>
        <position position="948"/>
    </location>
    <ligand>
        <name>Zn(2+)</name>
        <dbReference type="ChEBI" id="CHEBI:29105"/>
    </ligand>
</feature>
<dbReference type="InterPro" id="IPR009008">
    <property type="entry name" value="Val/Leu/Ile-tRNA-synth_edit"/>
</dbReference>
<reference evidence="17 18" key="1">
    <citation type="submission" date="2023-07" db="EMBL/GenBank/DDBJ databases">
        <authorList>
            <person name="Peeters C."/>
        </authorList>
    </citation>
    <scope>NUCLEOTIDE SEQUENCE [LARGE SCALE GENOMIC DNA]</scope>
    <source>
        <strain evidence="17 18">LMG 7141</strain>
    </source>
</reference>
<dbReference type="Proteomes" id="UP001189616">
    <property type="component" value="Unassembled WGS sequence"/>
</dbReference>
<comment type="similarity">
    <text evidence="1 12">Belongs to the class-I aminoacyl-tRNA synthetase family. IleS type 1 subfamily.</text>
</comment>
<feature type="binding site" evidence="12">
    <location>
        <position position="968"/>
    </location>
    <ligand>
        <name>Zn(2+)</name>
        <dbReference type="ChEBI" id="CHEBI:29105"/>
    </ligand>
</feature>
<proteinExistence type="inferred from homology"/>
<comment type="domain">
    <text evidence="12">IleRS has two distinct active sites: one for aminoacylation and one for editing. The misactivated valine is translocated from the active site to the editing site, which sterically excludes the correctly activated isoleucine. The single editing site contains two valyl binding pockets, one specific for each substrate (Val-AMP or Val-tRNA(Ile)).</text>
</comment>
<dbReference type="GO" id="GO:0004822">
    <property type="term" value="F:isoleucine-tRNA ligase activity"/>
    <property type="evidence" value="ECO:0007669"/>
    <property type="project" value="UniProtKB-EC"/>
</dbReference>
<dbReference type="CDD" id="cd00818">
    <property type="entry name" value="IleRS_core"/>
    <property type="match status" value="1"/>
</dbReference>
<comment type="function">
    <text evidence="10 12">Catalyzes the attachment of isoleucine to tRNA(Ile). As IleRS can inadvertently accommodate and process structurally similar amino acids such as valine, to avoid such errors it has two additional distinct tRNA(Ile)-dependent editing activities. One activity is designated as 'pretransfer' editing and involves the hydrolysis of activated Val-AMP. The other activity is designated 'posttransfer' editing and involves deacylation of mischarged Val-tRNA(Ile).</text>
</comment>
<dbReference type="Gene3D" id="3.90.740.10">
    <property type="entry name" value="Valyl/Leucyl/Isoleucyl-tRNA synthetase, editing domain"/>
    <property type="match status" value="1"/>
</dbReference>
<comment type="subunit">
    <text evidence="12">Monomer.</text>
</comment>
<keyword evidence="18" id="KW-1185">Reference proteome</keyword>
<keyword evidence="8 12" id="KW-0648">Protein biosynthesis</keyword>
<dbReference type="CDD" id="cd07960">
    <property type="entry name" value="Anticodon_Ia_Ile_BEm"/>
    <property type="match status" value="1"/>
</dbReference>
<name>A0ABN9I9N1_9RALS</name>
<dbReference type="PANTHER" id="PTHR42765:SF1">
    <property type="entry name" value="ISOLEUCINE--TRNA LIGASE, MITOCHONDRIAL"/>
    <property type="match status" value="1"/>
</dbReference>
<evidence type="ECO:0000256" key="13">
    <source>
        <dbReference type="SAM" id="MobiDB-lite"/>
    </source>
</evidence>
<dbReference type="HAMAP" id="MF_02002">
    <property type="entry name" value="Ile_tRNA_synth_type1"/>
    <property type="match status" value="1"/>
</dbReference>
<evidence type="ECO:0000256" key="4">
    <source>
        <dbReference type="ARBA" id="ARBA00022723"/>
    </source>
</evidence>
<keyword evidence="4 12" id="KW-0479">Metal-binding</keyword>
<feature type="short sequence motif" description="'HIGH' region" evidence="12">
    <location>
        <begin position="92"/>
        <end position="102"/>
    </location>
</feature>
<evidence type="ECO:0000259" key="16">
    <source>
        <dbReference type="Pfam" id="PF08264"/>
    </source>
</evidence>
<gene>
    <name evidence="12 17" type="primary">ileS</name>
    <name evidence="17" type="ORF">LMG7141_00309</name>
</gene>
<dbReference type="Pfam" id="PF06827">
    <property type="entry name" value="zf-FPG_IleRS"/>
    <property type="match status" value="1"/>
</dbReference>
<dbReference type="InterPro" id="IPR014729">
    <property type="entry name" value="Rossmann-like_a/b/a_fold"/>
</dbReference>
<dbReference type="PROSITE" id="PS00178">
    <property type="entry name" value="AA_TRNA_LIGASE_I"/>
    <property type="match status" value="1"/>
</dbReference>
<dbReference type="InterPro" id="IPR002301">
    <property type="entry name" value="Ile-tRNA-ligase"/>
</dbReference>
<evidence type="ECO:0000256" key="7">
    <source>
        <dbReference type="ARBA" id="ARBA00022840"/>
    </source>
</evidence>
<dbReference type="Pfam" id="PF00133">
    <property type="entry name" value="tRNA-synt_1"/>
    <property type="match status" value="1"/>
</dbReference>
<keyword evidence="3 12" id="KW-0436">Ligase</keyword>
<feature type="binding site" evidence="12">
    <location>
        <position position="662"/>
    </location>
    <ligand>
        <name>ATP</name>
        <dbReference type="ChEBI" id="CHEBI:30616"/>
    </ligand>
</feature>
<dbReference type="InterPro" id="IPR013155">
    <property type="entry name" value="M/V/L/I-tRNA-synth_anticd-bd"/>
</dbReference>
<dbReference type="SUPFAM" id="SSF47323">
    <property type="entry name" value="Anticodon-binding domain of a subclass of class I aminoacyl-tRNA synthetases"/>
    <property type="match status" value="1"/>
</dbReference>
<evidence type="ECO:0000256" key="10">
    <source>
        <dbReference type="ARBA" id="ARBA00025217"/>
    </source>
</evidence>
<dbReference type="InterPro" id="IPR002300">
    <property type="entry name" value="aa-tRNA-synth_Ia"/>
</dbReference>
<evidence type="ECO:0000256" key="1">
    <source>
        <dbReference type="ARBA" id="ARBA00006887"/>
    </source>
</evidence>
<dbReference type="InterPro" id="IPR009080">
    <property type="entry name" value="tRNAsynth_Ia_anticodon-bd"/>
</dbReference>
<feature type="domain" description="Zinc finger FPG/IleRS-type" evidence="15">
    <location>
        <begin position="947"/>
        <end position="973"/>
    </location>
</feature>
<feature type="short sequence motif" description="'KMSKS' region" evidence="12">
    <location>
        <begin position="659"/>
        <end position="663"/>
    </location>
</feature>
<dbReference type="InterPro" id="IPR001412">
    <property type="entry name" value="aa-tRNA-synth_I_CS"/>
</dbReference>
<dbReference type="InterPro" id="IPR050081">
    <property type="entry name" value="Ile-tRNA_ligase"/>
</dbReference>
<evidence type="ECO:0000313" key="18">
    <source>
        <dbReference type="Proteomes" id="UP001189616"/>
    </source>
</evidence>
<evidence type="ECO:0000313" key="17">
    <source>
        <dbReference type="EMBL" id="CAJ0775048.1"/>
    </source>
</evidence>
<comment type="cofactor">
    <cofactor evidence="12">
        <name>Zn(2+)</name>
        <dbReference type="ChEBI" id="CHEBI:29105"/>
    </cofactor>
    <text evidence="12">Binds 1 zinc ion per subunit.</text>
</comment>
<accession>A0ABN9I9N1</accession>
<evidence type="ECO:0000256" key="8">
    <source>
        <dbReference type="ARBA" id="ARBA00022917"/>
    </source>
</evidence>
<dbReference type="InterPro" id="IPR023585">
    <property type="entry name" value="Ile-tRNA-ligase_type1"/>
</dbReference>
<feature type="domain" description="Aminoacyl-tRNA synthetase class Ia" evidence="14">
    <location>
        <begin position="62"/>
        <end position="697"/>
    </location>
</feature>
<feature type="domain" description="Methionyl/Valyl/Leucyl/Isoleucyl-tRNA synthetase anticodon-binding" evidence="16">
    <location>
        <begin position="742"/>
        <end position="898"/>
    </location>
</feature>
<evidence type="ECO:0000256" key="12">
    <source>
        <dbReference type="HAMAP-Rule" id="MF_02002"/>
    </source>
</evidence>
<evidence type="ECO:0000256" key="5">
    <source>
        <dbReference type="ARBA" id="ARBA00022741"/>
    </source>
</evidence>
<dbReference type="SUPFAM" id="SSF52374">
    <property type="entry name" value="Nucleotidylyl transferase"/>
    <property type="match status" value="1"/>
</dbReference>
<keyword evidence="5 12" id="KW-0547">Nucleotide-binding</keyword>
<dbReference type="EC" id="6.1.1.5" evidence="12"/>
<dbReference type="PANTHER" id="PTHR42765">
    <property type="entry name" value="SOLEUCYL-TRNA SYNTHETASE"/>
    <property type="match status" value="1"/>
</dbReference>
<evidence type="ECO:0000256" key="6">
    <source>
        <dbReference type="ARBA" id="ARBA00022833"/>
    </source>
</evidence>
<feature type="compositionally biased region" description="Basic and acidic residues" evidence="13">
    <location>
        <begin position="14"/>
        <end position="39"/>
    </location>
</feature>
<dbReference type="SUPFAM" id="SSF50677">
    <property type="entry name" value="ValRS/IleRS/LeuRS editing domain"/>
    <property type="match status" value="1"/>
</dbReference>
<dbReference type="Gene3D" id="1.10.730.20">
    <property type="match status" value="1"/>
</dbReference>
<feature type="binding site" evidence="12">
    <location>
        <position position="951"/>
    </location>
    <ligand>
        <name>Zn(2+)</name>
        <dbReference type="ChEBI" id="CHEBI:29105"/>
    </ligand>
</feature>
<keyword evidence="2 12" id="KW-0963">Cytoplasm</keyword>
<feature type="binding site" evidence="12">
    <location>
        <position position="618"/>
    </location>
    <ligand>
        <name>L-isoleucyl-5'-AMP</name>
        <dbReference type="ChEBI" id="CHEBI:178002"/>
    </ligand>
</feature>
<dbReference type="Pfam" id="PF08264">
    <property type="entry name" value="Anticodon_1"/>
    <property type="match status" value="1"/>
</dbReference>
<evidence type="ECO:0000259" key="14">
    <source>
        <dbReference type="Pfam" id="PF00133"/>
    </source>
</evidence>
<evidence type="ECO:0000256" key="3">
    <source>
        <dbReference type="ARBA" id="ARBA00022598"/>
    </source>
</evidence>
<keyword evidence="7 12" id="KW-0067">ATP-binding</keyword>
<comment type="caution">
    <text evidence="17">The sequence shown here is derived from an EMBL/GenBank/DDBJ whole genome shotgun (WGS) entry which is preliminary data.</text>
</comment>
<dbReference type="InterPro" id="IPR033708">
    <property type="entry name" value="Anticodon_Ile_BEm"/>
</dbReference>
<protein>
    <recommendedName>
        <fullName evidence="12">Isoleucine--tRNA ligase</fullName>
        <ecNumber evidence="12">6.1.1.5</ecNumber>
    </recommendedName>
    <alternativeName>
        <fullName evidence="12">Isoleucyl-tRNA synthetase</fullName>
        <shortName evidence="12">IleRS</shortName>
    </alternativeName>
</protein>
<evidence type="ECO:0000256" key="11">
    <source>
        <dbReference type="ARBA" id="ARBA00048359"/>
    </source>
</evidence>
<keyword evidence="6 12" id="KW-0862">Zinc</keyword>
<dbReference type="PRINTS" id="PR00984">
    <property type="entry name" value="TRNASYNTHILE"/>
</dbReference>
<organism evidence="17 18">
    <name type="scientific">Ralstonia condita</name>
    <dbReference type="NCBI Taxonomy" id="3058600"/>
    <lineage>
        <taxon>Bacteria</taxon>
        <taxon>Pseudomonadati</taxon>
        <taxon>Pseudomonadota</taxon>
        <taxon>Betaproteobacteria</taxon>
        <taxon>Burkholderiales</taxon>
        <taxon>Burkholderiaceae</taxon>
        <taxon>Ralstonia</taxon>
    </lineage>
</organism>
<comment type="catalytic activity">
    <reaction evidence="11 12">
        <text>tRNA(Ile) + L-isoleucine + ATP = L-isoleucyl-tRNA(Ile) + AMP + diphosphate</text>
        <dbReference type="Rhea" id="RHEA:11060"/>
        <dbReference type="Rhea" id="RHEA-COMP:9666"/>
        <dbReference type="Rhea" id="RHEA-COMP:9695"/>
        <dbReference type="ChEBI" id="CHEBI:30616"/>
        <dbReference type="ChEBI" id="CHEBI:33019"/>
        <dbReference type="ChEBI" id="CHEBI:58045"/>
        <dbReference type="ChEBI" id="CHEBI:78442"/>
        <dbReference type="ChEBI" id="CHEBI:78528"/>
        <dbReference type="ChEBI" id="CHEBI:456215"/>
        <dbReference type="EC" id="6.1.1.5"/>
    </reaction>
</comment>
<keyword evidence="9 12" id="KW-0030">Aminoacyl-tRNA synthetase</keyword>
<feature type="region of interest" description="Disordered" evidence="13">
    <location>
        <begin position="13"/>
        <end position="43"/>
    </location>
</feature>
<evidence type="ECO:0000259" key="15">
    <source>
        <dbReference type="Pfam" id="PF06827"/>
    </source>
</evidence>
<comment type="subcellular location">
    <subcellularLocation>
        <location evidence="12">Cytoplasm</location>
    </subcellularLocation>
</comment>
<dbReference type="NCBIfam" id="TIGR00392">
    <property type="entry name" value="ileS"/>
    <property type="match status" value="1"/>
</dbReference>
<dbReference type="InterPro" id="IPR010663">
    <property type="entry name" value="Znf_FPG/IleRS"/>
</dbReference>
<evidence type="ECO:0000256" key="9">
    <source>
        <dbReference type="ARBA" id="ARBA00023146"/>
    </source>
</evidence>
<dbReference type="Gene3D" id="3.40.50.620">
    <property type="entry name" value="HUPs"/>
    <property type="match status" value="2"/>
</dbReference>